<dbReference type="HOGENOM" id="CLU_037786_0_0_1"/>
<keyword evidence="2 9" id="KW-0812">Transmembrane</keyword>
<feature type="compositionally biased region" description="Polar residues" evidence="8">
    <location>
        <begin position="84"/>
        <end position="94"/>
    </location>
</feature>
<name>B0D084_LACBS</name>
<evidence type="ECO:0000256" key="8">
    <source>
        <dbReference type="SAM" id="MobiDB-lite"/>
    </source>
</evidence>
<dbReference type="Pfam" id="PF07766">
    <property type="entry name" value="LETM1_RBD"/>
    <property type="match status" value="1"/>
</dbReference>
<reference evidence="11 12" key="1">
    <citation type="journal article" date="2008" name="Nature">
        <title>The genome of Laccaria bicolor provides insights into mycorrhizal symbiosis.</title>
        <authorList>
            <person name="Martin F."/>
            <person name="Aerts A."/>
            <person name="Ahren D."/>
            <person name="Brun A."/>
            <person name="Danchin E.G.J."/>
            <person name="Duchaussoy F."/>
            <person name="Gibon J."/>
            <person name="Kohler A."/>
            <person name="Lindquist E."/>
            <person name="Pereda V."/>
            <person name="Salamov A."/>
            <person name="Shapiro H.J."/>
            <person name="Wuyts J."/>
            <person name="Blaudez D."/>
            <person name="Buee M."/>
            <person name="Brokstein P."/>
            <person name="Canbaeck B."/>
            <person name="Cohen D."/>
            <person name="Courty P.E."/>
            <person name="Coutinho P.M."/>
            <person name="Delaruelle C."/>
            <person name="Detter J.C."/>
            <person name="Deveau A."/>
            <person name="DiFazio S."/>
            <person name="Duplessis S."/>
            <person name="Fraissinet-Tachet L."/>
            <person name="Lucic E."/>
            <person name="Frey-Klett P."/>
            <person name="Fourrey C."/>
            <person name="Feussner I."/>
            <person name="Gay G."/>
            <person name="Grimwood J."/>
            <person name="Hoegger P.J."/>
            <person name="Jain P."/>
            <person name="Kilaru S."/>
            <person name="Labbe J."/>
            <person name="Lin Y.C."/>
            <person name="Legue V."/>
            <person name="Le Tacon F."/>
            <person name="Marmeisse R."/>
            <person name="Melayah D."/>
            <person name="Montanini B."/>
            <person name="Muratet M."/>
            <person name="Nehls U."/>
            <person name="Niculita-Hirzel H."/>
            <person name="Oudot-Le Secq M.P."/>
            <person name="Peter M."/>
            <person name="Quesneville H."/>
            <person name="Rajashekar B."/>
            <person name="Reich M."/>
            <person name="Rouhier N."/>
            <person name="Schmutz J."/>
            <person name="Yin T."/>
            <person name="Chalot M."/>
            <person name="Henrissat B."/>
            <person name="Kuees U."/>
            <person name="Lucas S."/>
            <person name="Van de Peer Y."/>
            <person name="Podila G.K."/>
            <person name="Polle A."/>
            <person name="Pukkila P.J."/>
            <person name="Richardson P.M."/>
            <person name="Rouze P."/>
            <person name="Sanders I.R."/>
            <person name="Stajich J.E."/>
            <person name="Tunlid A."/>
            <person name="Tuskan G."/>
            <person name="Grigoriev I.V."/>
        </authorList>
    </citation>
    <scope>NUCLEOTIDE SEQUENCE [LARGE SCALE GENOMIC DNA]</scope>
    <source>
        <strain evidence="12">S238N-H82 / ATCC MYA-4686</strain>
    </source>
</reference>
<dbReference type="Proteomes" id="UP000001194">
    <property type="component" value="Unassembled WGS sequence"/>
</dbReference>
<comment type="subcellular location">
    <subcellularLocation>
        <location evidence="1">Mitochondrion inner membrane</location>
        <topology evidence="1">Single-pass membrane protein</topology>
    </subcellularLocation>
</comment>
<dbReference type="InterPro" id="IPR044202">
    <property type="entry name" value="LETM1/MDM38-like"/>
</dbReference>
<evidence type="ECO:0000313" key="11">
    <source>
        <dbReference type="EMBL" id="EDR11409.1"/>
    </source>
</evidence>
<dbReference type="PANTHER" id="PTHR14009:SF1">
    <property type="entry name" value="MITOCHONDRIAL PROTON_CALCIUM EXCHANGER PROTEIN"/>
    <property type="match status" value="1"/>
</dbReference>
<evidence type="ECO:0000256" key="3">
    <source>
        <dbReference type="ARBA" id="ARBA00022792"/>
    </source>
</evidence>
<evidence type="ECO:0000259" key="10">
    <source>
        <dbReference type="PROSITE" id="PS51758"/>
    </source>
</evidence>
<evidence type="ECO:0000256" key="7">
    <source>
        <dbReference type="PROSITE-ProRule" id="PRU01094"/>
    </source>
</evidence>
<dbReference type="PANTHER" id="PTHR14009">
    <property type="entry name" value="LEUCINE ZIPPER-EF-HAND CONTAINING TRANSMEMBRANE PROTEIN"/>
    <property type="match status" value="1"/>
</dbReference>
<keyword evidence="4 9" id="KW-1133">Transmembrane helix</keyword>
<dbReference type="KEGG" id="lbc:LACBIDRAFT_313545"/>
<dbReference type="AlphaFoldDB" id="B0D084"/>
<keyword evidence="6 9" id="KW-0472">Membrane</keyword>
<protein>
    <submittedName>
        <fullName evidence="11">Predicted protein</fullName>
    </submittedName>
</protein>
<dbReference type="STRING" id="486041.B0D084"/>
<dbReference type="GO" id="GO:0030003">
    <property type="term" value="P:intracellular monoatomic cation homeostasis"/>
    <property type="evidence" value="ECO:0007669"/>
    <property type="project" value="TreeGrafter"/>
</dbReference>
<proteinExistence type="predicted"/>
<dbReference type="GO" id="GO:0005743">
    <property type="term" value="C:mitochondrial inner membrane"/>
    <property type="evidence" value="ECO:0007669"/>
    <property type="project" value="UniProtKB-SubCell"/>
</dbReference>
<keyword evidence="3" id="KW-0999">Mitochondrion inner membrane</keyword>
<feature type="compositionally biased region" description="Pro residues" evidence="8">
    <location>
        <begin position="53"/>
        <end position="65"/>
    </location>
</feature>
<dbReference type="PROSITE" id="PS51758">
    <property type="entry name" value="LETM1_RBD"/>
    <property type="match status" value="1"/>
</dbReference>
<evidence type="ECO:0000256" key="5">
    <source>
        <dbReference type="ARBA" id="ARBA00023128"/>
    </source>
</evidence>
<accession>B0D084</accession>
<feature type="domain" description="Letm1 RBD" evidence="10">
    <location>
        <begin position="196"/>
        <end position="380"/>
    </location>
</feature>
<dbReference type="EMBL" id="DS547095">
    <property type="protein sequence ID" value="EDR11409.1"/>
    <property type="molecule type" value="Genomic_DNA"/>
</dbReference>
<keyword evidence="12" id="KW-1185">Reference proteome</keyword>
<feature type="transmembrane region" description="Helical" evidence="9">
    <location>
        <begin position="200"/>
        <end position="223"/>
    </location>
</feature>
<gene>
    <name evidence="11" type="ORF">LACBIDRAFT_313545</name>
</gene>
<evidence type="ECO:0000256" key="1">
    <source>
        <dbReference type="ARBA" id="ARBA00004434"/>
    </source>
</evidence>
<dbReference type="GeneID" id="6073451"/>
<evidence type="ECO:0000313" key="12">
    <source>
        <dbReference type="Proteomes" id="UP000001194"/>
    </source>
</evidence>
<dbReference type="RefSeq" id="XP_001877306.1">
    <property type="nucleotide sequence ID" value="XM_001877271.1"/>
</dbReference>
<dbReference type="OrthoDB" id="73691at2759"/>
<evidence type="ECO:0000256" key="9">
    <source>
        <dbReference type="SAM" id="Phobius"/>
    </source>
</evidence>
<dbReference type="InterPro" id="IPR033122">
    <property type="entry name" value="LETM1-like_RBD"/>
</dbReference>
<feature type="region of interest" description="Disordered" evidence="8">
    <location>
        <begin position="48"/>
        <end position="109"/>
    </location>
</feature>
<evidence type="ECO:0000256" key="6">
    <source>
        <dbReference type="ARBA" id="ARBA00023136"/>
    </source>
</evidence>
<evidence type="ECO:0000256" key="2">
    <source>
        <dbReference type="ARBA" id="ARBA00022692"/>
    </source>
</evidence>
<dbReference type="InParanoid" id="B0D084"/>
<dbReference type="GO" id="GO:0043022">
    <property type="term" value="F:ribosome binding"/>
    <property type="evidence" value="ECO:0007669"/>
    <property type="project" value="InterPro"/>
</dbReference>
<sequence length="380" mass="42952">MFRQVGKDAVKQSYTTRRWGTTDGKLSKHFPRHFNYSSTPFFVRFVSSNTSPSPAPPSLPSPLSAPPQHKSKVNLRPGPLKPETSLSPKHTPTPTKALHSPTHTFSPPSLGTAKEAVKHDIEDAESHGVLPPPPLGANWFRRTMHTGIQLAKFYYRGVKLIFTRRKDISLIRARIKNGGSPLTRWEYRLIHKQEDDVKKVVPFLIIALLLEEVIPLIAIYAPFMLPSTCILPSQRQRIEAKRNEKAIAFAANYRQLFNQLKTRANPPGHLSLRILHTVDDAPYALCGLLGLPTLGPDLLRIRRIKQRLEFVILDDKLLMQDGWKLSEKFLDEALQERGIMVRGLASRPKESRLGHWLQAVKGTSGDDALTRRLLLLVSRH</sequence>
<evidence type="ECO:0000256" key="4">
    <source>
        <dbReference type="ARBA" id="ARBA00022989"/>
    </source>
</evidence>
<organism evidence="12">
    <name type="scientific">Laccaria bicolor (strain S238N-H82 / ATCC MYA-4686)</name>
    <name type="common">Bicoloured deceiver</name>
    <name type="synonym">Laccaria laccata var. bicolor</name>
    <dbReference type="NCBI Taxonomy" id="486041"/>
    <lineage>
        <taxon>Eukaryota</taxon>
        <taxon>Fungi</taxon>
        <taxon>Dikarya</taxon>
        <taxon>Basidiomycota</taxon>
        <taxon>Agaricomycotina</taxon>
        <taxon>Agaricomycetes</taxon>
        <taxon>Agaricomycetidae</taxon>
        <taxon>Agaricales</taxon>
        <taxon>Agaricineae</taxon>
        <taxon>Hydnangiaceae</taxon>
        <taxon>Laccaria</taxon>
    </lineage>
</organism>
<keyword evidence="5 7" id="KW-0496">Mitochondrion</keyword>